<accession>A0A6A6UNY7</accession>
<evidence type="ECO:0000313" key="10">
    <source>
        <dbReference type="EMBL" id="KAF2673163.1"/>
    </source>
</evidence>
<dbReference type="Pfam" id="PF05859">
    <property type="entry name" value="Mis12"/>
    <property type="match status" value="1"/>
</dbReference>
<dbReference type="GO" id="GO:0000070">
    <property type="term" value="P:mitotic sister chromatid segregation"/>
    <property type="evidence" value="ECO:0007669"/>
    <property type="project" value="TreeGrafter"/>
</dbReference>
<keyword evidence="8" id="KW-0131">Cell cycle</keyword>
<name>A0A6A6UNY7_9PEZI</name>
<dbReference type="InterPro" id="IPR008685">
    <property type="entry name" value="Centromere_Mis12"/>
</dbReference>
<dbReference type="GO" id="GO:0005634">
    <property type="term" value="C:nucleus"/>
    <property type="evidence" value="ECO:0007669"/>
    <property type="project" value="InterPro"/>
</dbReference>
<gene>
    <name evidence="10" type="ORF">BT63DRAFT_410201</name>
</gene>
<dbReference type="GO" id="GO:0051382">
    <property type="term" value="P:kinetochore assembly"/>
    <property type="evidence" value="ECO:0007669"/>
    <property type="project" value="TreeGrafter"/>
</dbReference>
<evidence type="ECO:0000256" key="5">
    <source>
        <dbReference type="ARBA" id="ARBA00022776"/>
    </source>
</evidence>
<evidence type="ECO:0000256" key="9">
    <source>
        <dbReference type="ARBA" id="ARBA00023328"/>
    </source>
</evidence>
<proteinExistence type="inferred from homology"/>
<evidence type="ECO:0008006" key="12">
    <source>
        <dbReference type="Google" id="ProtNLM"/>
    </source>
</evidence>
<evidence type="ECO:0000256" key="1">
    <source>
        <dbReference type="ARBA" id="ARBA00004629"/>
    </source>
</evidence>
<sequence length="324" mass="35470">MATTSAKTALLTEHLEYTPLALIDEIIDTVNDLSNRAIDAAEKGVLAANPSDIGFAEKARAEKRAIEKDENNKPVFADAEGELRDGINKLETLLQTNIDRNFDKFEIVAFRSIIQIPDDLVPWLRLAHYENIPQHSTPQSLKPEDISLLRQKLRETKKLRSALRDTIARNNAIISSLKSLTSLGIDGHSQPGPFAFLTSGAASEHLHVGSVVEHRPTSAGPLETNLSFAISQLPALRELLADLRPQLSQLATTTDQAASESETARQRRAYVEAQSKRAVERQGLATDNGALDALGRVVTVDELASLEALAAEQQNADDEDVEMR</sequence>
<dbReference type="GO" id="GO:0051301">
    <property type="term" value="P:cell division"/>
    <property type="evidence" value="ECO:0007669"/>
    <property type="project" value="UniProtKB-KW"/>
</dbReference>
<evidence type="ECO:0000256" key="3">
    <source>
        <dbReference type="ARBA" id="ARBA00022454"/>
    </source>
</evidence>
<evidence type="ECO:0000256" key="8">
    <source>
        <dbReference type="ARBA" id="ARBA00023306"/>
    </source>
</evidence>
<reference evidence="10" key="1">
    <citation type="journal article" date="2020" name="Stud. Mycol.">
        <title>101 Dothideomycetes genomes: a test case for predicting lifestyles and emergence of pathogens.</title>
        <authorList>
            <person name="Haridas S."/>
            <person name="Albert R."/>
            <person name="Binder M."/>
            <person name="Bloem J."/>
            <person name="Labutti K."/>
            <person name="Salamov A."/>
            <person name="Andreopoulos B."/>
            <person name="Baker S."/>
            <person name="Barry K."/>
            <person name="Bills G."/>
            <person name="Bluhm B."/>
            <person name="Cannon C."/>
            <person name="Castanera R."/>
            <person name="Culley D."/>
            <person name="Daum C."/>
            <person name="Ezra D."/>
            <person name="Gonzalez J."/>
            <person name="Henrissat B."/>
            <person name="Kuo A."/>
            <person name="Liang C."/>
            <person name="Lipzen A."/>
            <person name="Lutzoni F."/>
            <person name="Magnuson J."/>
            <person name="Mondo S."/>
            <person name="Nolan M."/>
            <person name="Ohm R."/>
            <person name="Pangilinan J."/>
            <person name="Park H.-J."/>
            <person name="Ramirez L."/>
            <person name="Alfaro M."/>
            <person name="Sun H."/>
            <person name="Tritt A."/>
            <person name="Yoshinaga Y."/>
            <person name="Zwiers L.-H."/>
            <person name="Turgeon B."/>
            <person name="Goodwin S."/>
            <person name="Spatafora J."/>
            <person name="Crous P."/>
            <person name="Grigoriev I."/>
        </authorList>
    </citation>
    <scope>NUCLEOTIDE SEQUENCE</scope>
    <source>
        <strain evidence="10">CBS 115976</strain>
    </source>
</reference>
<evidence type="ECO:0000256" key="7">
    <source>
        <dbReference type="ARBA" id="ARBA00023054"/>
    </source>
</evidence>
<keyword evidence="3" id="KW-0158">Chromosome</keyword>
<keyword evidence="11" id="KW-1185">Reference proteome</keyword>
<keyword evidence="7" id="KW-0175">Coiled coil</keyword>
<keyword evidence="5" id="KW-0498">Mitosis</keyword>
<keyword evidence="4" id="KW-0132">Cell division</keyword>
<evidence type="ECO:0000313" key="11">
    <source>
        <dbReference type="Proteomes" id="UP000799302"/>
    </source>
</evidence>
<dbReference type="GO" id="GO:0000444">
    <property type="term" value="C:MIS12/MIND type complex"/>
    <property type="evidence" value="ECO:0007669"/>
    <property type="project" value="TreeGrafter"/>
</dbReference>
<dbReference type="OrthoDB" id="1884855at2759"/>
<protein>
    <recommendedName>
        <fullName evidence="12">Mis12-domain-containing protein</fullName>
    </recommendedName>
</protein>
<keyword evidence="6" id="KW-0995">Kinetochore</keyword>
<comment type="similarity">
    <text evidence="2">Belongs to the mis12 family.</text>
</comment>
<dbReference type="EMBL" id="MU004231">
    <property type="protein sequence ID" value="KAF2673163.1"/>
    <property type="molecule type" value="Genomic_DNA"/>
</dbReference>
<comment type="subcellular location">
    <subcellularLocation>
        <location evidence="1">Chromosome</location>
        <location evidence="1">Centromere</location>
        <location evidence="1">Kinetochore</location>
    </subcellularLocation>
</comment>
<keyword evidence="9" id="KW-0137">Centromere</keyword>
<evidence type="ECO:0000256" key="6">
    <source>
        <dbReference type="ARBA" id="ARBA00022838"/>
    </source>
</evidence>
<organism evidence="10 11">
    <name type="scientific">Microthyrium microscopicum</name>
    <dbReference type="NCBI Taxonomy" id="703497"/>
    <lineage>
        <taxon>Eukaryota</taxon>
        <taxon>Fungi</taxon>
        <taxon>Dikarya</taxon>
        <taxon>Ascomycota</taxon>
        <taxon>Pezizomycotina</taxon>
        <taxon>Dothideomycetes</taxon>
        <taxon>Dothideomycetes incertae sedis</taxon>
        <taxon>Microthyriales</taxon>
        <taxon>Microthyriaceae</taxon>
        <taxon>Microthyrium</taxon>
    </lineage>
</organism>
<evidence type="ECO:0000256" key="2">
    <source>
        <dbReference type="ARBA" id="ARBA00008643"/>
    </source>
</evidence>
<dbReference type="AlphaFoldDB" id="A0A6A6UNY7"/>
<dbReference type="PANTHER" id="PTHR14527:SF2">
    <property type="entry name" value="PROTEIN MIS12 HOMOLOG"/>
    <property type="match status" value="1"/>
</dbReference>
<dbReference type="PANTHER" id="PTHR14527">
    <property type="entry name" value="PROTEIN MIS12 HOMOLOG"/>
    <property type="match status" value="1"/>
</dbReference>
<evidence type="ECO:0000256" key="4">
    <source>
        <dbReference type="ARBA" id="ARBA00022618"/>
    </source>
</evidence>
<dbReference type="Proteomes" id="UP000799302">
    <property type="component" value="Unassembled WGS sequence"/>
</dbReference>